<organism evidence="1 2">
    <name type="scientific">Mycobacterium leprae</name>
    <dbReference type="NCBI Taxonomy" id="1769"/>
    <lineage>
        <taxon>Bacteria</taxon>
        <taxon>Bacillati</taxon>
        <taxon>Actinomycetota</taxon>
        <taxon>Actinomycetes</taxon>
        <taxon>Mycobacteriales</taxon>
        <taxon>Mycobacteriaceae</taxon>
        <taxon>Mycobacterium</taxon>
    </lineage>
</organism>
<gene>
    <name evidence="1" type="ORF">DIJ64_10255</name>
</gene>
<evidence type="ECO:0000313" key="1">
    <source>
        <dbReference type="EMBL" id="AWV48305.1"/>
    </source>
</evidence>
<name>A0AAD0P574_MYCLR</name>
<sequence length="70" mass="7235">MSAALLGHTRLLRGAPTHNAEVAITMSDVLGVFSAQVQSLISSSIAALTTLADPVYSANGVHNGWNTDTL</sequence>
<dbReference type="EMBL" id="CP029543">
    <property type="protein sequence ID" value="AWV48305.1"/>
    <property type="molecule type" value="Genomic_DNA"/>
</dbReference>
<dbReference type="RefSeq" id="WP_041323033.1">
    <property type="nucleotide sequence ID" value="NZ_CP029543.1"/>
</dbReference>
<protein>
    <submittedName>
        <fullName evidence="1">Uncharacterized protein</fullName>
    </submittedName>
</protein>
<dbReference type="AlphaFoldDB" id="A0AAD0P574"/>
<accession>A0AAD0P574</accession>
<proteinExistence type="predicted"/>
<evidence type="ECO:0000313" key="2">
    <source>
        <dbReference type="Proteomes" id="UP000249682"/>
    </source>
</evidence>
<reference evidence="1 2" key="1">
    <citation type="submission" date="2018-05" db="EMBL/GenBank/DDBJ databases">
        <title>Evolution of small genomes with special reference to Mycobacterium leprae.</title>
        <authorList>
            <person name="Mohanty P.S."/>
            <person name="Bansal A.K."/>
            <person name="Gupta U.D."/>
            <person name="Naaz F."/>
            <person name="Dwivedi V.D."/>
            <person name="Singh H."/>
            <person name="Gupta G."/>
            <person name="Sharma S."/>
            <person name="Arora M."/>
        </authorList>
    </citation>
    <scope>NUCLEOTIDE SEQUENCE [LARGE SCALE GENOMIC DNA]</scope>
    <source>
        <strain evidence="1 2">MRHRU-235-G</strain>
    </source>
</reference>
<dbReference type="Proteomes" id="UP000249682">
    <property type="component" value="Chromosome"/>
</dbReference>